<feature type="domain" description="Glycoside-hydrolase family GH114 TIM-barrel" evidence="3">
    <location>
        <begin position="20"/>
        <end position="249"/>
    </location>
</feature>
<feature type="non-terminal residue" evidence="4">
    <location>
        <position position="1"/>
    </location>
</feature>
<dbReference type="AlphaFoldDB" id="A0A8E2EGQ7"/>
<proteinExistence type="predicted"/>
<dbReference type="InterPro" id="IPR004352">
    <property type="entry name" value="GH114_TIM-barrel"/>
</dbReference>
<name>A0A8E2EGQ7_9PEZI</name>
<comment type="catalytic activity">
    <reaction evidence="1">
        <text>Hydrolysis of terminal, non-reducing alpha-D-galactose residues in alpha-D-galactosides, including galactose oligosaccharides, galactomannans and galactolipids.</text>
        <dbReference type="EC" id="3.2.1.22"/>
    </reaction>
</comment>
<evidence type="ECO:0000256" key="2">
    <source>
        <dbReference type="ARBA" id="ARBA00012755"/>
    </source>
</evidence>
<gene>
    <name evidence="4" type="ORF">K432DRAFT_247878</name>
</gene>
<evidence type="ECO:0000259" key="3">
    <source>
        <dbReference type="Pfam" id="PF03537"/>
    </source>
</evidence>
<dbReference type="GO" id="GO:0004557">
    <property type="term" value="F:alpha-galactosidase activity"/>
    <property type="evidence" value="ECO:0007669"/>
    <property type="project" value="UniProtKB-EC"/>
</dbReference>
<dbReference type="EC" id="3.2.1.22" evidence="2"/>
<evidence type="ECO:0000256" key="1">
    <source>
        <dbReference type="ARBA" id="ARBA00001255"/>
    </source>
</evidence>
<dbReference type="PANTHER" id="PTHR35273">
    <property type="entry name" value="ALPHA-1,4 POLYGALACTOSAMINIDASE, PUTATIVE (AFU_ORTHOLOGUE AFUA_3G07890)-RELATED"/>
    <property type="match status" value="1"/>
</dbReference>
<organism evidence="4 5">
    <name type="scientific">Lepidopterella palustris CBS 459.81</name>
    <dbReference type="NCBI Taxonomy" id="1314670"/>
    <lineage>
        <taxon>Eukaryota</taxon>
        <taxon>Fungi</taxon>
        <taxon>Dikarya</taxon>
        <taxon>Ascomycota</taxon>
        <taxon>Pezizomycotina</taxon>
        <taxon>Dothideomycetes</taxon>
        <taxon>Pleosporomycetidae</taxon>
        <taxon>Mytilinidiales</taxon>
        <taxon>Argynnaceae</taxon>
        <taxon>Lepidopterella</taxon>
    </lineage>
</organism>
<evidence type="ECO:0000313" key="4">
    <source>
        <dbReference type="EMBL" id="OCK83486.1"/>
    </source>
</evidence>
<dbReference type="Gene3D" id="3.20.20.70">
    <property type="entry name" value="Aldolase class I"/>
    <property type="match status" value="1"/>
</dbReference>
<keyword evidence="5" id="KW-1185">Reference proteome</keyword>
<dbReference type="Proteomes" id="UP000250266">
    <property type="component" value="Unassembled WGS sequence"/>
</dbReference>
<keyword evidence="4" id="KW-0378">Hydrolase</keyword>
<dbReference type="OrthoDB" id="2108802at2759"/>
<dbReference type="SUPFAM" id="SSF51445">
    <property type="entry name" value="(Trans)glycosidases"/>
    <property type="match status" value="1"/>
</dbReference>
<dbReference type="InterPro" id="IPR017853">
    <property type="entry name" value="GH"/>
</dbReference>
<dbReference type="EMBL" id="KV744860">
    <property type="protein sequence ID" value="OCK83486.1"/>
    <property type="molecule type" value="Genomic_DNA"/>
</dbReference>
<dbReference type="InterPro" id="IPR013785">
    <property type="entry name" value="Aldolase_TIM"/>
</dbReference>
<reference evidence="4 5" key="1">
    <citation type="journal article" date="2016" name="Nat. Commun.">
        <title>Ectomycorrhizal ecology is imprinted in the genome of the dominant symbiotic fungus Cenococcum geophilum.</title>
        <authorList>
            <consortium name="DOE Joint Genome Institute"/>
            <person name="Peter M."/>
            <person name="Kohler A."/>
            <person name="Ohm R.A."/>
            <person name="Kuo A."/>
            <person name="Krutzmann J."/>
            <person name="Morin E."/>
            <person name="Arend M."/>
            <person name="Barry K.W."/>
            <person name="Binder M."/>
            <person name="Choi C."/>
            <person name="Clum A."/>
            <person name="Copeland A."/>
            <person name="Grisel N."/>
            <person name="Haridas S."/>
            <person name="Kipfer T."/>
            <person name="LaButti K."/>
            <person name="Lindquist E."/>
            <person name="Lipzen A."/>
            <person name="Maire R."/>
            <person name="Meier B."/>
            <person name="Mihaltcheva S."/>
            <person name="Molinier V."/>
            <person name="Murat C."/>
            <person name="Poggeler S."/>
            <person name="Quandt C.A."/>
            <person name="Sperisen C."/>
            <person name="Tritt A."/>
            <person name="Tisserant E."/>
            <person name="Crous P.W."/>
            <person name="Henrissat B."/>
            <person name="Nehls U."/>
            <person name="Egli S."/>
            <person name="Spatafora J.W."/>
            <person name="Grigoriev I.V."/>
            <person name="Martin F.M."/>
        </authorList>
    </citation>
    <scope>NUCLEOTIDE SEQUENCE [LARGE SCALE GENOMIC DNA]</scope>
    <source>
        <strain evidence="4 5">CBS 459.81</strain>
    </source>
</reference>
<dbReference type="Pfam" id="PF03537">
    <property type="entry name" value="Glyco_hydro_114"/>
    <property type="match status" value="1"/>
</dbReference>
<accession>A0A8E2EGQ7</accession>
<feature type="non-terminal residue" evidence="4">
    <location>
        <position position="263"/>
    </location>
</feature>
<evidence type="ECO:0000313" key="5">
    <source>
        <dbReference type="Proteomes" id="UP000250266"/>
    </source>
</evidence>
<dbReference type="PANTHER" id="PTHR35273:SF2">
    <property type="entry name" value="ALPHA-GALACTOSIDASE"/>
    <property type="match status" value="1"/>
</dbReference>
<sequence length="263" mass="28294">TALPATLSSRGVWQPAVDSSWQIVLSQTIDTSGTASPNVEIFDVDMFTTDVSAISALKKQDKKVICYFSAGSYEPDRPDSGDFQPSDLGNTLDGWPQEKWLNLKSDNVKNIMVKRIQLAAAKGCDGIDPDNMDGYGNNNGLNLQPSDSIAFLNILSSAASSNNLAMGLKNSLEILPSVIDKIQFAVNEQCHANAECETYAPLTAKGKPVFNIEYPDSAPNVFSADRSKLCGTMGAAHMRTLLKMVDLGGWVEFCDGTTAETAI</sequence>
<protein>
    <recommendedName>
        <fullName evidence="2">alpha-galactosidase</fullName>
        <ecNumber evidence="2">3.2.1.22</ecNumber>
    </recommendedName>
</protein>